<evidence type="ECO:0000256" key="6">
    <source>
        <dbReference type="SAM" id="MobiDB-lite"/>
    </source>
</evidence>
<dbReference type="Proteomes" id="UP000315648">
    <property type="component" value="Unassembled WGS sequence"/>
</dbReference>
<keyword evidence="2" id="KW-0808">Transferase</keyword>
<evidence type="ECO:0000313" key="9">
    <source>
        <dbReference type="Proteomes" id="UP000315648"/>
    </source>
</evidence>
<dbReference type="OrthoDB" id="268835at2"/>
<accession>A0A556QMR6</accession>
<evidence type="ECO:0000256" key="3">
    <source>
        <dbReference type="ARBA" id="ARBA00022691"/>
    </source>
</evidence>
<feature type="region of interest" description="Disordered" evidence="6">
    <location>
        <begin position="201"/>
        <end position="244"/>
    </location>
</feature>
<protein>
    <recommendedName>
        <fullName evidence="1">tRNA-uridine aminocarboxypropyltransferase</fullName>
        <ecNumber evidence="1">2.5.1.25</ecNumber>
    </recommendedName>
</protein>
<dbReference type="PANTHER" id="PTHR21392">
    <property type="entry name" value="TRNA-URIDINE AMINOCARBOXYPROPYLTRANSFERASE 2"/>
    <property type="match status" value="1"/>
</dbReference>
<evidence type="ECO:0000256" key="1">
    <source>
        <dbReference type="ARBA" id="ARBA00012386"/>
    </source>
</evidence>
<gene>
    <name evidence="8" type="ORF">FPL22_00865</name>
</gene>
<dbReference type="EC" id="2.5.1.25" evidence="1"/>
<comment type="similarity">
    <text evidence="5">Belongs to the TDD superfamily. DTWD2 family.</text>
</comment>
<dbReference type="Pfam" id="PF03942">
    <property type="entry name" value="DTW"/>
    <property type="match status" value="1"/>
</dbReference>
<sequence>MSREMCYRCFWPKPICWCPSITPMETRTRFVFLMHPHEFKHEKAATGRLTHLCLANSELQMGLAFDDHESVQEIINDPQNFVMLVYPSVGARNLSKGDLTPADLGGRRLVVFLLDATWSGAKKMLRLSPSLQRLPRLMFTPTALSRYVIKQQPVEGCLSTLEASHELLLALQRSGLDDYPLPDQLLDLFARMQDYQLKCASDPTRQGYRRNPYSTPASRKRVGSRTQARRTRVLNLGTDTPPTP</sequence>
<dbReference type="GO" id="GO:0008033">
    <property type="term" value="P:tRNA processing"/>
    <property type="evidence" value="ECO:0007669"/>
    <property type="project" value="UniProtKB-KW"/>
</dbReference>
<name>A0A556QMR6_9BACT</name>
<proteinExistence type="inferred from homology"/>
<keyword evidence="9" id="KW-1185">Reference proteome</keyword>
<organism evidence="8 9">
    <name type="scientific">Rariglobus hedericola</name>
    <dbReference type="NCBI Taxonomy" id="2597822"/>
    <lineage>
        <taxon>Bacteria</taxon>
        <taxon>Pseudomonadati</taxon>
        <taxon>Verrucomicrobiota</taxon>
        <taxon>Opitutia</taxon>
        <taxon>Opitutales</taxon>
        <taxon>Opitutaceae</taxon>
        <taxon>Rariglobus</taxon>
    </lineage>
</organism>
<evidence type="ECO:0000256" key="2">
    <source>
        <dbReference type="ARBA" id="ARBA00022679"/>
    </source>
</evidence>
<dbReference type="SMART" id="SM01144">
    <property type="entry name" value="DTW"/>
    <property type="match status" value="1"/>
</dbReference>
<dbReference type="AlphaFoldDB" id="A0A556QMR6"/>
<dbReference type="InterPro" id="IPR039262">
    <property type="entry name" value="DTWD2/TAPT"/>
</dbReference>
<dbReference type="InterPro" id="IPR005636">
    <property type="entry name" value="DTW"/>
</dbReference>
<keyword evidence="4" id="KW-0819">tRNA processing</keyword>
<evidence type="ECO:0000256" key="4">
    <source>
        <dbReference type="ARBA" id="ARBA00022694"/>
    </source>
</evidence>
<dbReference type="RefSeq" id="WP_144228234.1">
    <property type="nucleotide sequence ID" value="NZ_CBCRVV010000001.1"/>
</dbReference>
<evidence type="ECO:0000256" key="5">
    <source>
        <dbReference type="ARBA" id="ARBA00034489"/>
    </source>
</evidence>
<evidence type="ECO:0000259" key="7">
    <source>
        <dbReference type="SMART" id="SM01144"/>
    </source>
</evidence>
<reference evidence="8 9" key="1">
    <citation type="submission" date="2019-07" db="EMBL/GenBank/DDBJ databases">
        <title>Description of 53C-WASEF.</title>
        <authorList>
            <person name="Pitt A."/>
            <person name="Hahn M.W."/>
        </authorList>
    </citation>
    <scope>NUCLEOTIDE SEQUENCE [LARGE SCALE GENOMIC DNA]</scope>
    <source>
        <strain evidence="8 9">53C-WASEF</strain>
    </source>
</reference>
<comment type="caution">
    <text evidence="8">The sequence shown here is derived from an EMBL/GenBank/DDBJ whole genome shotgun (WGS) entry which is preliminary data.</text>
</comment>
<dbReference type="GO" id="GO:0016432">
    <property type="term" value="F:tRNA-uridine aminocarboxypropyltransferase activity"/>
    <property type="evidence" value="ECO:0007669"/>
    <property type="project" value="UniProtKB-EC"/>
</dbReference>
<dbReference type="EMBL" id="VMBG01000001">
    <property type="protein sequence ID" value="TSJ77892.1"/>
    <property type="molecule type" value="Genomic_DNA"/>
</dbReference>
<feature type="domain" description="DTW" evidence="7">
    <location>
        <begin position="2"/>
        <end position="201"/>
    </location>
</feature>
<keyword evidence="3" id="KW-0949">S-adenosyl-L-methionine</keyword>
<dbReference type="PANTHER" id="PTHR21392:SF0">
    <property type="entry name" value="TRNA-URIDINE AMINOCARBOXYPROPYLTRANSFERASE 2"/>
    <property type="match status" value="1"/>
</dbReference>
<feature type="compositionally biased region" description="Basic residues" evidence="6">
    <location>
        <begin position="218"/>
        <end position="232"/>
    </location>
</feature>
<evidence type="ECO:0000313" key="8">
    <source>
        <dbReference type="EMBL" id="TSJ77892.1"/>
    </source>
</evidence>